<keyword evidence="3" id="KW-1185">Reference proteome</keyword>
<reference evidence="2 3" key="1">
    <citation type="submission" date="2018-03" db="EMBL/GenBank/DDBJ databases">
        <authorList>
            <person name="Keele B.F."/>
        </authorList>
    </citation>
    <scope>NUCLEOTIDE SEQUENCE [LARGE SCALE GENOMIC DNA]</scope>
    <source>
        <strain evidence="2 3">CeCT 8812</strain>
    </source>
</reference>
<accession>A0A2R8AB52</accession>
<protein>
    <recommendedName>
        <fullName evidence="1">SnoaL-like domain-containing protein</fullName>
    </recommendedName>
</protein>
<dbReference type="Gene3D" id="3.10.450.50">
    <property type="match status" value="1"/>
</dbReference>
<dbReference type="InterPro" id="IPR032710">
    <property type="entry name" value="NTF2-like_dom_sf"/>
</dbReference>
<evidence type="ECO:0000259" key="1">
    <source>
        <dbReference type="Pfam" id="PF12680"/>
    </source>
</evidence>
<gene>
    <name evidence="2" type="ORF">POI8812_01588</name>
</gene>
<name>A0A2R8AB52_9RHOB</name>
<dbReference type="EMBL" id="OMKW01000002">
    <property type="protein sequence ID" value="SPF29280.1"/>
    <property type="molecule type" value="Genomic_DNA"/>
</dbReference>
<dbReference type="SUPFAM" id="SSF54427">
    <property type="entry name" value="NTF2-like"/>
    <property type="match status" value="1"/>
</dbReference>
<dbReference type="RefSeq" id="WP_108781991.1">
    <property type="nucleotide sequence ID" value="NZ_OMKW01000002.1"/>
</dbReference>
<dbReference type="AlphaFoldDB" id="A0A2R8AB52"/>
<dbReference type="OrthoDB" id="117872at2"/>
<organism evidence="2 3">
    <name type="scientific">Pontivivens insulae</name>
    <dbReference type="NCBI Taxonomy" id="1639689"/>
    <lineage>
        <taxon>Bacteria</taxon>
        <taxon>Pseudomonadati</taxon>
        <taxon>Pseudomonadota</taxon>
        <taxon>Alphaproteobacteria</taxon>
        <taxon>Rhodobacterales</taxon>
        <taxon>Paracoccaceae</taxon>
        <taxon>Pontivivens</taxon>
    </lineage>
</organism>
<evidence type="ECO:0000313" key="2">
    <source>
        <dbReference type="EMBL" id="SPF29280.1"/>
    </source>
</evidence>
<dbReference type="Pfam" id="PF12680">
    <property type="entry name" value="SnoaL_2"/>
    <property type="match status" value="1"/>
</dbReference>
<proteinExistence type="predicted"/>
<evidence type="ECO:0000313" key="3">
    <source>
        <dbReference type="Proteomes" id="UP000244932"/>
    </source>
</evidence>
<sequence>MTPTEIVRAFWDAMATNDFAAAARWLAEDFEGYWPQSGEITRGRANFAALNTHYPAHGIWTFDVQRLVADGPTVVSDVAISDGTQHARAVTFHETGKGLILRQTEYWPDPFDPPAWRAHLVETKPF</sequence>
<dbReference type="InterPro" id="IPR037401">
    <property type="entry name" value="SnoaL-like"/>
</dbReference>
<dbReference type="Proteomes" id="UP000244932">
    <property type="component" value="Unassembled WGS sequence"/>
</dbReference>
<feature type="domain" description="SnoaL-like" evidence="1">
    <location>
        <begin position="7"/>
        <end position="101"/>
    </location>
</feature>